<protein>
    <submittedName>
        <fullName evidence="1">Uncharacterized protein</fullName>
    </submittedName>
</protein>
<dbReference type="EMBL" id="MFJR01000007">
    <property type="protein sequence ID" value="OGG27028.1"/>
    <property type="molecule type" value="Genomic_DNA"/>
</dbReference>
<organism evidence="1 2">
    <name type="scientific">Candidatus Gottesmanbacteria bacterium RIFCSPLOWO2_01_FULL_39_12b</name>
    <dbReference type="NCBI Taxonomy" id="1798388"/>
    <lineage>
        <taxon>Bacteria</taxon>
        <taxon>Candidatus Gottesmaniibacteriota</taxon>
    </lineage>
</organism>
<reference evidence="1 2" key="1">
    <citation type="journal article" date="2016" name="Nat. Commun.">
        <title>Thousands of microbial genomes shed light on interconnected biogeochemical processes in an aquifer system.</title>
        <authorList>
            <person name="Anantharaman K."/>
            <person name="Brown C.T."/>
            <person name="Hug L.A."/>
            <person name="Sharon I."/>
            <person name="Castelle C.J."/>
            <person name="Probst A.J."/>
            <person name="Thomas B.C."/>
            <person name="Singh A."/>
            <person name="Wilkins M.J."/>
            <person name="Karaoz U."/>
            <person name="Brodie E.L."/>
            <person name="Williams K.H."/>
            <person name="Hubbard S.S."/>
            <person name="Banfield J.F."/>
        </authorList>
    </citation>
    <scope>NUCLEOTIDE SEQUENCE [LARGE SCALE GENOMIC DNA]</scope>
</reference>
<gene>
    <name evidence="1" type="ORF">A2960_02690</name>
</gene>
<accession>A0A1F6AQT7</accession>
<name>A0A1F6AQT7_9BACT</name>
<sequence length="293" mass="33365">MAGLNKKPSKWTFRAPEKIKQRSLHIEVIADYGGGHSTDHAFNEVRNHFYRFDREQKMRTLTTHPVYAFSTIETGFWIAQEGLHSEHSDLVIFSNTAPRGDIKWHGEERQSFVCGILDNNIPIFAVNAGYNLSFVKDRLRGLWEVICPNEGTQFRSRDYYPEATMAILRGDFSRIGKEIQLSKIIDIPEFKLASVDGYGNLKTTIKKSHLSETVLKSKIIRVTINGYSHFALNTLIDNVNGKIYDLCMFQGSSGGRLGNYLEFVRLQARACDDFKIDGPIDDMEPIVIEPVKI</sequence>
<proteinExistence type="predicted"/>
<comment type="caution">
    <text evidence="1">The sequence shown here is derived from an EMBL/GenBank/DDBJ whole genome shotgun (WGS) entry which is preliminary data.</text>
</comment>
<dbReference type="AlphaFoldDB" id="A0A1F6AQT7"/>
<evidence type="ECO:0000313" key="1">
    <source>
        <dbReference type="EMBL" id="OGG27028.1"/>
    </source>
</evidence>
<dbReference type="Proteomes" id="UP000176609">
    <property type="component" value="Unassembled WGS sequence"/>
</dbReference>
<evidence type="ECO:0000313" key="2">
    <source>
        <dbReference type="Proteomes" id="UP000176609"/>
    </source>
</evidence>